<dbReference type="STRING" id="234267.Acid_6376"/>
<dbReference type="InterPro" id="IPR027385">
    <property type="entry name" value="Beta-barrel_OMP"/>
</dbReference>
<evidence type="ECO:0000259" key="3">
    <source>
        <dbReference type="Pfam" id="PF13505"/>
    </source>
</evidence>
<gene>
    <name evidence="4" type="ordered locus">Acid_6376</name>
</gene>
<protein>
    <recommendedName>
        <fullName evidence="3">Outer membrane protein beta-barrel domain-containing protein</fullName>
    </recommendedName>
</protein>
<dbReference type="Pfam" id="PF13505">
    <property type="entry name" value="OMP_b-brl"/>
    <property type="match status" value="1"/>
</dbReference>
<dbReference type="InterPro" id="IPR011250">
    <property type="entry name" value="OMP/PagP_B-barrel"/>
</dbReference>
<sequence precursor="true">MKKIAFFLVSYCAAGLPAFAQFSHFTGFVGGGFTTPVNPIGARLDNGWNITAGAGVNVNHHFGMMLDFIYNENGINRTFLDQVQAPDGTTRVWGFTLDPVFHVTQEGPVDFYVTGGGGIYHRTVEYTQPVVSQGVFFDPWFGFYPAAFGTNQIIGSYGQYKGGINGGVGMSFKLGSSKIKAFAEARYHHIYTRNVGTDIIPVTFGFRW</sequence>
<dbReference type="EMBL" id="CP000473">
    <property type="protein sequence ID" value="ABJ87302.1"/>
    <property type="molecule type" value="Genomic_DNA"/>
</dbReference>
<evidence type="ECO:0000256" key="1">
    <source>
        <dbReference type="ARBA" id="ARBA00022729"/>
    </source>
</evidence>
<feature type="domain" description="Outer membrane protein beta-barrel" evidence="3">
    <location>
        <begin position="10"/>
        <end position="207"/>
    </location>
</feature>
<dbReference type="eggNOG" id="ENOG5032Z9K">
    <property type="taxonomic scope" value="Bacteria"/>
</dbReference>
<organism evidence="4">
    <name type="scientific">Solibacter usitatus (strain Ellin6076)</name>
    <dbReference type="NCBI Taxonomy" id="234267"/>
    <lineage>
        <taxon>Bacteria</taxon>
        <taxon>Pseudomonadati</taxon>
        <taxon>Acidobacteriota</taxon>
        <taxon>Terriglobia</taxon>
        <taxon>Bryobacterales</taxon>
        <taxon>Solibacteraceae</taxon>
        <taxon>Candidatus Solibacter</taxon>
    </lineage>
</organism>
<dbReference type="HOGENOM" id="CLU_1320209_0_0_0"/>
<dbReference type="KEGG" id="sus:Acid_6376"/>
<dbReference type="Gene3D" id="2.40.160.20">
    <property type="match status" value="1"/>
</dbReference>
<dbReference type="AlphaFoldDB" id="Q01SR8"/>
<feature type="signal peptide" evidence="2">
    <location>
        <begin position="1"/>
        <end position="20"/>
    </location>
</feature>
<name>Q01SR8_SOLUE</name>
<reference evidence="4" key="1">
    <citation type="submission" date="2006-10" db="EMBL/GenBank/DDBJ databases">
        <title>Complete sequence of Solibacter usitatus Ellin6076.</title>
        <authorList>
            <consortium name="US DOE Joint Genome Institute"/>
            <person name="Copeland A."/>
            <person name="Lucas S."/>
            <person name="Lapidus A."/>
            <person name="Barry K."/>
            <person name="Detter J.C."/>
            <person name="Glavina del Rio T."/>
            <person name="Hammon N."/>
            <person name="Israni S."/>
            <person name="Dalin E."/>
            <person name="Tice H."/>
            <person name="Pitluck S."/>
            <person name="Thompson L.S."/>
            <person name="Brettin T."/>
            <person name="Bruce D."/>
            <person name="Han C."/>
            <person name="Tapia R."/>
            <person name="Gilna P."/>
            <person name="Schmutz J."/>
            <person name="Larimer F."/>
            <person name="Land M."/>
            <person name="Hauser L."/>
            <person name="Kyrpides N."/>
            <person name="Mikhailova N."/>
            <person name="Janssen P.H."/>
            <person name="Kuske C.R."/>
            <person name="Richardson P."/>
        </authorList>
    </citation>
    <scope>NUCLEOTIDE SEQUENCE</scope>
    <source>
        <strain evidence="4">Ellin6076</strain>
    </source>
</reference>
<proteinExistence type="predicted"/>
<dbReference type="OrthoDB" id="121699at2"/>
<accession>Q01SR8</accession>
<keyword evidence="1 2" id="KW-0732">Signal</keyword>
<dbReference type="SUPFAM" id="SSF56925">
    <property type="entry name" value="OMPA-like"/>
    <property type="match status" value="1"/>
</dbReference>
<dbReference type="InParanoid" id="Q01SR8"/>
<feature type="chain" id="PRO_5004163333" description="Outer membrane protein beta-barrel domain-containing protein" evidence="2">
    <location>
        <begin position="21"/>
        <end position="208"/>
    </location>
</feature>
<evidence type="ECO:0000256" key="2">
    <source>
        <dbReference type="SAM" id="SignalP"/>
    </source>
</evidence>
<evidence type="ECO:0000313" key="4">
    <source>
        <dbReference type="EMBL" id="ABJ87302.1"/>
    </source>
</evidence>